<proteinExistence type="inferred from homology"/>
<keyword evidence="2" id="KW-0645">Protease</keyword>
<evidence type="ECO:0000313" key="7">
    <source>
        <dbReference type="Proteomes" id="UP000051269"/>
    </source>
</evidence>
<name>A0A0R2RHY3_9BACT</name>
<dbReference type="InterPro" id="IPR001940">
    <property type="entry name" value="Peptidase_S1C"/>
</dbReference>
<dbReference type="Gene3D" id="2.40.10.10">
    <property type="entry name" value="Trypsin-like serine proteases"/>
    <property type="match status" value="2"/>
</dbReference>
<dbReference type="InterPro" id="IPR043504">
    <property type="entry name" value="Peptidase_S1_PA_chymotrypsin"/>
</dbReference>
<dbReference type="Gene3D" id="2.30.42.10">
    <property type="match status" value="1"/>
</dbReference>
<dbReference type="GO" id="GO:0006508">
    <property type="term" value="P:proteolysis"/>
    <property type="evidence" value="ECO:0007669"/>
    <property type="project" value="UniProtKB-KW"/>
</dbReference>
<reference evidence="6 7" key="1">
    <citation type="submission" date="2015-10" db="EMBL/GenBank/DDBJ databases">
        <title>Metagenome-Assembled Genomes uncover a global brackish microbiome.</title>
        <authorList>
            <person name="Hugerth L.W."/>
            <person name="Larsson J."/>
            <person name="Alneberg J."/>
            <person name="Lindh M.V."/>
            <person name="Legrand C."/>
            <person name="Pinhassi J."/>
            <person name="Andersson A.F."/>
        </authorList>
    </citation>
    <scope>NUCLEOTIDE SEQUENCE [LARGE SCALE GENOMIC DNA]</scope>
    <source>
        <strain evidence="6">BACL18 MAG-120507-bin52</strain>
    </source>
</reference>
<dbReference type="InterPro" id="IPR051201">
    <property type="entry name" value="Chloro_Bact_Ser_Proteases"/>
</dbReference>
<dbReference type="PANTHER" id="PTHR43343:SF3">
    <property type="entry name" value="PROTEASE DO-LIKE 8, CHLOROPLASTIC"/>
    <property type="match status" value="1"/>
</dbReference>
<keyword evidence="4" id="KW-0732">Signal</keyword>
<dbReference type="InterPro" id="IPR009003">
    <property type="entry name" value="Peptidase_S1_PA"/>
</dbReference>
<evidence type="ECO:0000256" key="4">
    <source>
        <dbReference type="SAM" id="SignalP"/>
    </source>
</evidence>
<sequence length="375" mass="40366">MIMRRFRWFFLLAYAVRAYAVAPHEEPIVQAVEKVRPAVVNINTERIVTQEVRDPRDVFFERYFGGGVTRGNRILATPIKNLGSGAIVSPNGYIITNQHVVERAAKLKIMVTLADGKDTEAVLLRDDDLLDLALIKIESPEPLPYLSLEKLSPNLLGQTVLVLGNPVGYESSVSAGILSAKDRTLTIGDLTMEGLLQTDAAINPGNSGGPLVDVEGNLVGLSSAKMSIAQNLPVESIGFAIPAERVKQWVGEAIAVVEGRIKPPVQRSAGIALKEKFGLQLRDCSPNESLQLGYQGRIGLLVTAVEKGSPAAKAGIQEGMLMVGLGQVPARTLDELPRSVRQLKEGEEVLVTVVGAIKQGNFIALRSGAVRLKAR</sequence>
<dbReference type="SMART" id="SM00228">
    <property type="entry name" value="PDZ"/>
    <property type="match status" value="1"/>
</dbReference>
<evidence type="ECO:0000256" key="2">
    <source>
        <dbReference type="ARBA" id="ARBA00022670"/>
    </source>
</evidence>
<feature type="chain" id="PRO_5006422812" description="PDZ domain-containing protein" evidence="4">
    <location>
        <begin position="21"/>
        <end position="375"/>
    </location>
</feature>
<dbReference type="SUPFAM" id="SSF50156">
    <property type="entry name" value="PDZ domain-like"/>
    <property type="match status" value="1"/>
</dbReference>
<gene>
    <name evidence="6" type="ORF">ABR82_04080</name>
</gene>
<evidence type="ECO:0000256" key="1">
    <source>
        <dbReference type="ARBA" id="ARBA00010541"/>
    </source>
</evidence>
<evidence type="ECO:0000259" key="5">
    <source>
        <dbReference type="SMART" id="SM00228"/>
    </source>
</evidence>
<keyword evidence="3" id="KW-0378">Hydrolase</keyword>
<dbReference type="PANTHER" id="PTHR43343">
    <property type="entry name" value="PEPTIDASE S12"/>
    <property type="match status" value="1"/>
</dbReference>
<organism evidence="6 7">
    <name type="scientific">Verrucomicrobia subdivision 6 bacterium BACL9 MAG-120507-bin52</name>
    <dbReference type="NCBI Taxonomy" id="1655590"/>
    <lineage>
        <taxon>Bacteria</taxon>
        <taxon>Pseudomonadati</taxon>
        <taxon>Verrucomicrobiota</taxon>
        <taxon>Verrucomicrobiia</taxon>
        <taxon>Verrucomicrobiales</taxon>
        <taxon>Verrucomicrobia subdivision 6</taxon>
    </lineage>
</organism>
<dbReference type="SUPFAM" id="SSF50494">
    <property type="entry name" value="Trypsin-like serine proteases"/>
    <property type="match status" value="1"/>
</dbReference>
<dbReference type="AlphaFoldDB" id="A0A0R2RHY3"/>
<dbReference type="InterPro" id="IPR036034">
    <property type="entry name" value="PDZ_sf"/>
</dbReference>
<evidence type="ECO:0000313" key="6">
    <source>
        <dbReference type="EMBL" id="KRO62220.1"/>
    </source>
</evidence>
<dbReference type="Proteomes" id="UP000051269">
    <property type="component" value="Unassembled WGS sequence"/>
</dbReference>
<comment type="caution">
    <text evidence="6">The sequence shown here is derived from an EMBL/GenBank/DDBJ whole genome shotgun (WGS) entry which is preliminary data.</text>
</comment>
<dbReference type="PRINTS" id="PR00834">
    <property type="entry name" value="PROTEASES2C"/>
</dbReference>
<feature type="domain" description="PDZ" evidence="5">
    <location>
        <begin position="275"/>
        <end position="357"/>
    </location>
</feature>
<evidence type="ECO:0000256" key="3">
    <source>
        <dbReference type="ARBA" id="ARBA00022801"/>
    </source>
</evidence>
<accession>A0A0R2RHY3</accession>
<comment type="similarity">
    <text evidence="1">Belongs to the peptidase S1C family.</text>
</comment>
<protein>
    <recommendedName>
        <fullName evidence="5">PDZ domain-containing protein</fullName>
    </recommendedName>
</protein>
<dbReference type="Pfam" id="PF13365">
    <property type="entry name" value="Trypsin_2"/>
    <property type="match status" value="1"/>
</dbReference>
<dbReference type="EMBL" id="LIBO01000111">
    <property type="protein sequence ID" value="KRO62220.1"/>
    <property type="molecule type" value="Genomic_DNA"/>
</dbReference>
<dbReference type="GO" id="GO:0004252">
    <property type="term" value="F:serine-type endopeptidase activity"/>
    <property type="evidence" value="ECO:0007669"/>
    <property type="project" value="InterPro"/>
</dbReference>
<dbReference type="InterPro" id="IPR001478">
    <property type="entry name" value="PDZ"/>
</dbReference>
<feature type="signal peptide" evidence="4">
    <location>
        <begin position="1"/>
        <end position="20"/>
    </location>
</feature>